<feature type="non-terminal residue" evidence="13">
    <location>
        <position position="1"/>
    </location>
</feature>
<keyword evidence="3" id="KW-0004">4Fe-4S</keyword>
<accession>C1MHA1</accession>
<dbReference type="InterPro" id="IPR004383">
    <property type="entry name" value="rRNA_lsu_MTrfase_RlmN/Cfr"/>
</dbReference>
<dbReference type="GO" id="GO:0030488">
    <property type="term" value="P:tRNA methylation"/>
    <property type="evidence" value="ECO:0007669"/>
    <property type="project" value="TreeGrafter"/>
</dbReference>
<proteinExistence type="predicted"/>
<keyword evidence="5" id="KW-0489">Methyltransferase</keyword>
<dbReference type="Gene3D" id="3.20.20.70">
    <property type="entry name" value="Aldolase class I"/>
    <property type="match status" value="1"/>
</dbReference>
<evidence type="ECO:0000256" key="9">
    <source>
        <dbReference type="ARBA" id="ARBA00023004"/>
    </source>
</evidence>
<evidence type="ECO:0000256" key="10">
    <source>
        <dbReference type="ARBA" id="ARBA00023014"/>
    </source>
</evidence>
<dbReference type="GO" id="GO:0008173">
    <property type="term" value="F:RNA methyltransferase activity"/>
    <property type="evidence" value="ECO:0007669"/>
    <property type="project" value="InterPro"/>
</dbReference>
<dbReference type="GeneID" id="9680660"/>
<dbReference type="GO" id="GO:0046872">
    <property type="term" value="F:metal ion binding"/>
    <property type="evidence" value="ECO:0007669"/>
    <property type="project" value="UniProtKB-KW"/>
</dbReference>
<dbReference type="eggNOG" id="ENOG502QQ98">
    <property type="taxonomic scope" value="Eukaryota"/>
</dbReference>
<comment type="subcellular location">
    <subcellularLocation>
        <location evidence="2">Cytoplasm</location>
    </subcellularLocation>
</comment>
<evidence type="ECO:0000256" key="8">
    <source>
        <dbReference type="ARBA" id="ARBA00022723"/>
    </source>
</evidence>
<organism evidence="14">
    <name type="scientific">Micromonas pusilla (strain CCMP1545)</name>
    <name type="common">Picoplanktonic green alga</name>
    <dbReference type="NCBI Taxonomy" id="564608"/>
    <lineage>
        <taxon>Eukaryota</taxon>
        <taxon>Viridiplantae</taxon>
        <taxon>Chlorophyta</taxon>
        <taxon>Mamiellophyceae</taxon>
        <taxon>Mamiellales</taxon>
        <taxon>Mamiellaceae</taxon>
        <taxon>Micromonas</taxon>
    </lineage>
</organism>
<evidence type="ECO:0000313" key="14">
    <source>
        <dbReference type="Proteomes" id="UP000001876"/>
    </source>
</evidence>
<dbReference type="SUPFAM" id="SSF102114">
    <property type="entry name" value="Radical SAM enzymes"/>
    <property type="match status" value="1"/>
</dbReference>
<feature type="domain" description="Radical SAM core" evidence="12">
    <location>
        <begin position="59"/>
        <end position="318"/>
    </location>
</feature>
<evidence type="ECO:0000256" key="11">
    <source>
        <dbReference type="SAM" id="MobiDB-lite"/>
    </source>
</evidence>
<keyword evidence="9" id="KW-0408">Iron</keyword>
<feature type="region of interest" description="Disordered" evidence="11">
    <location>
        <begin position="109"/>
        <end position="130"/>
    </location>
</feature>
<dbReference type="GO" id="GO:0070475">
    <property type="term" value="P:rRNA base methylation"/>
    <property type="evidence" value="ECO:0007669"/>
    <property type="project" value="TreeGrafter"/>
</dbReference>
<name>C1MHA1_MICPC</name>
<dbReference type="PANTHER" id="PTHR30544:SF8">
    <property type="entry name" value="RADICAL SAM SUPERFAMILY PROTEIN"/>
    <property type="match status" value="1"/>
</dbReference>
<evidence type="ECO:0000256" key="3">
    <source>
        <dbReference type="ARBA" id="ARBA00022485"/>
    </source>
</evidence>
<dbReference type="PANTHER" id="PTHR30544">
    <property type="entry name" value="23S RRNA METHYLTRANSFERASE"/>
    <property type="match status" value="1"/>
</dbReference>
<keyword evidence="6" id="KW-0808">Transferase</keyword>
<evidence type="ECO:0000256" key="6">
    <source>
        <dbReference type="ARBA" id="ARBA00022679"/>
    </source>
</evidence>
<feature type="non-terminal residue" evidence="13">
    <location>
        <position position="327"/>
    </location>
</feature>
<keyword evidence="4" id="KW-0963">Cytoplasm</keyword>
<reference evidence="13 14" key="1">
    <citation type="journal article" date="2009" name="Science">
        <title>Green evolution and dynamic adaptations revealed by genomes of the marine picoeukaryotes Micromonas.</title>
        <authorList>
            <person name="Worden A.Z."/>
            <person name="Lee J.H."/>
            <person name="Mock T."/>
            <person name="Rouze P."/>
            <person name="Simmons M.P."/>
            <person name="Aerts A.L."/>
            <person name="Allen A.E."/>
            <person name="Cuvelier M.L."/>
            <person name="Derelle E."/>
            <person name="Everett M.V."/>
            <person name="Foulon E."/>
            <person name="Grimwood J."/>
            <person name="Gundlach H."/>
            <person name="Henrissat B."/>
            <person name="Napoli C."/>
            <person name="McDonald S.M."/>
            <person name="Parker M.S."/>
            <person name="Rombauts S."/>
            <person name="Salamov A."/>
            <person name="Von Dassow P."/>
            <person name="Badger J.H."/>
            <person name="Coutinho P.M."/>
            <person name="Demir E."/>
            <person name="Dubchak I."/>
            <person name="Gentemann C."/>
            <person name="Eikrem W."/>
            <person name="Gready J.E."/>
            <person name="John U."/>
            <person name="Lanier W."/>
            <person name="Lindquist E.A."/>
            <person name="Lucas S."/>
            <person name="Mayer K.F."/>
            <person name="Moreau H."/>
            <person name="Not F."/>
            <person name="Otillar R."/>
            <person name="Panaud O."/>
            <person name="Pangilinan J."/>
            <person name="Paulsen I."/>
            <person name="Piegu B."/>
            <person name="Poliakov A."/>
            <person name="Robbens S."/>
            <person name="Schmutz J."/>
            <person name="Toulza E."/>
            <person name="Wyss T."/>
            <person name="Zelensky A."/>
            <person name="Zhou K."/>
            <person name="Armbrust E.V."/>
            <person name="Bhattacharya D."/>
            <person name="Goodenough U.W."/>
            <person name="Van de Peer Y."/>
            <person name="Grigoriev I.V."/>
        </authorList>
    </citation>
    <scope>NUCLEOTIDE SEQUENCE [LARGE SCALE GENOMIC DNA]</scope>
    <source>
        <strain evidence="13 14">CCMP1545</strain>
    </source>
</reference>
<evidence type="ECO:0000313" key="13">
    <source>
        <dbReference type="EMBL" id="EEH60173.1"/>
    </source>
</evidence>
<dbReference type="SFLD" id="SFLDG01062">
    <property type="entry name" value="methyltransferase_(Class_A)"/>
    <property type="match status" value="1"/>
</dbReference>
<keyword evidence="7" id="KW-0949">S-adenosyl-L-methionine</keyword>
<dbReference type="InterPro" id="IPR013785">
    <property type="entry name" value="Aldolase_TIM"/>
</dbReference>
<dbReference type="InterPro" id="IPR007197">
    <property type="entry name" value="rSAM"/>
</dbReference>
<evidence type="ECO:0000256" key="4">
    <source>
        <dbReference type="ARBA" id="ARBA00022490"/>
    </source>
</evidence>
<dbReference type="GO" id="GO:0051539">
    <property type="term" value="F:4 iron, 4 sulfur cluster binding"/>
    <property type="evidence" value="ECO:0007669"/>
    <property type="project" value="UniProtKB-KW"/>
</dbReference>
<evidence type="ECO:0000256" key="2">
    <source>
        <dbReference type="ARBA" id="ARBA00004496"/>
    </source>
</evidence>
<comment type="cofactor">
    <cofactor evidence="1">
        <name>[4Fe-4S] cluster</name>
        <dbReference type="ChEBI" id="CHEBI:49883"/>
    </cofactor>
</comment>
<dbReference type="SFLD" id="SFLDS00029">
    <property type="entry name" value="Radical_SAM"/>
    <property type="match status" value="1"/>
</dbReference>
<dbReference type="GO" id="GO:0005737">
    <property type="term" value="C:cytoplasm"/>
    <property type="evidence" value="ECO:0007669"/>
    <property type="project" value="UniProtKB-SubCell"/>
</dbReference>
<evidence type="ECO:0000256" key="7">
    <source>
        <dbReference type="ARBA" id="ARBA00022691"/>
    </source>
</evidence>
<dbReference type="InterPro" id="IPR040072">
    <property type="entry name" value="Methyltransferase_A"/>
</dbReference>
<dbReference type="RefSeq" id="XP_003054921.1">
    <property type="nucleotide sequence ID" value="XM_003054875.1"/>
</dbReference>
<evidence type="ECO:0000256" key="1">
    <source>
        <dbReference type="ARBA" id="ARBA00001966"/>
    </source>
</evidence>
<dbReference type="InterPro" id="IPR058240">
    <property type="entry name" value="rSAM_sf"/>
</dbReference>
<keyword evidence="14" id="KW-1185">Reference proteome</keyword>
<dbReference type="PROSITE" id="PS51918">
    <property type="entry name" value="RADICAL_SAM"/>
    <property type="match status" value="1"/>
</dbReference>
<dbReference type="EMBL" id="GG663735">
    <property type="protein sequence ID" value="EEH60173.1"/>
    <property type="molecule type" value="Genomic_DNA"/>
</dbReference>
<dbReference type="AlphaFoldDB" id="C1MHA1"/>
<dbReference type="OrthoDB" id="204498at2759"/>
<dbReference type="KEGG" id="mpp:MICPUCDRAFT_10773"/>
<keyword evidence="8" id="KW-0479">Metal-binding</keyword>
<evidence type="ECO:0000256" key="5">
    <source>
        <dbReference type="ARBA" id="ARBA00022603"/>
    </source>
</evidence>
<dbReference type="Proteomes" id="UP000001876">
    <property type="component" value="Unassembled WGS sequence"/>
</dbReference>
<dbReference type="STRING" id="564608.C1MHA1"/>
<protein>
    <submittedName>
        <fullName evidence="13">Predicted protein</fullName>
    </submittedName>
</protein>
<evidence type="ECO:0000259" key="12">
    <source>
        <dbReference type="PROSITE" id="PS51918"/>
    </source>
</evidence>
<gene>
    <name evidence="13" type="ORF">MICPUCDRAFT_10773</name>
</gene>
<keyword evidence="10" id="KW-0411">Iron-sulfur</keyword>
<dbReference type="SFLD" id="SFLDF00275">
    <property type="entry name" value="adenosine_C2_methyltransferase"/>
    <property type="match status" value="1"/>
</dbReference>
<dbReference type="PIRSF" id="PIRSF006004">
    <property type="entry name" value="CHP00048"/>
    <property type="match status" value="1"/>
</dbReference>
<dbReference type="OMA" id="QDEHAAC"/>
<sequence length="327" mass="34626">TEVPKFAVEGVNDAFALMTTTVAECHTSKDGSTTKMVVELQDGHRVEAVVMRHAIHEGGRERNTLCVSSQVGCKMGCTFCATGTLGELGNLTCGEILEQLVHAQRLFRGDGDGDGGDGDGGGASRRVSGRRRGGGITNLVFMGMGEPLNNYDAVIAALGPITDPKLFALAPSRVTVSTVGVVPRMKTLTRDAPGVALALSLHAPNQALRESIVPTARAYKLPALMEAMDKYLASGPKVKTMVEYCVLRGVNDGVEHARELGELLRGRDVIVNFIPYNPTDVPMGHAPPTKEAVKAMVDVLTGPEFGQFTTVRHEMGQDIAGACGQLA</sequence>